<sequence>MLALRMSTPARHRFLLNANHLTELGSLYSFSEESRRSSSMDPTGRNQAYHAKVSKNASRGKVHRCLNEIHDGLIYTSIPPNEHNLAYVVELAKTLNHAKEFGKDLQAINMDGDDLAFSMLNRNLPIYMICPHCRNYRHKKDTPKVKFASGISQLKRIFMVTPPLPVILATCPNIQFELDNGNKHPLNSFEIQPEMTAWITKGTVL</sequence>
<accession>A0A444Z3E2</accession>
<gene>
    <name evidence="5" type="ORF">Ahy_B05g076498</name>
</gene>
<organism evidence="5 6">
    <name type="scientific">Arachis hypogaea</name>
    <name type="common">Peanut</name>
    <dbReference type="NCBI Taxonomy" id="3818"/>
    <lineage>
        <taxon>Eukaryota</taxon>
        <taxon>Viridiplantae</taxon>
        <taxon>Streptophyta</taxon>
        <taxon>Embryophyta</taxon>
        <taxon>Tracheophyta</taxon>
        <taxon>Spermatophyta</taxon>
        <taxon>Magnoliopsida</taxon>
        <taxon>eudicotyledons</taxon>
        <taxon>Gunneridae</taxon>
        <taxon>Pentapetalae</taxon>
        <taxon>rosids</taxon>
        <taxon>fabids</taxon>
        <taxon>Fabales</taxon>
        <taxon>Fabaceae</taxon>
        <taxon>Papilionoideae</taxon>
        <taxon>50 kb inversion clade</taxon>
        <taxon>dalbergioids sensu lato</taxon>
        <taxon>Dalbergieae</taxon>
        <taxon>Pterocarpus clade</taxon>
        <taxon>Arachis</taxon>
    </lineage>
</organism>
<evidence type="ECO:0000256" key="2">
    <source>
        <dbReference type="ARBA" id="ARBA00023161"/>
    </source>
</evidence>
<proteinExistence type="inferred from homology"/>
<reference evidence="5 6" key="1">
    <citation type="submission" date="2019-01" db="EMBL/GenBank/DDBJ databases">
        <title>Sequencing of cultivated peanut Arachis hypogaea provides insights into genome evolution and oil improvement.</title>
        <authorList>
            <person name="Chen X."/>
        </authorList>
    </citation>
    <scope>NUCLEOTIDE SEQUENCE [LARGE SCALE GENOMIC DNA]</scope>
    <source>
        <strain evidence="6">cv. Fuhuasheng</strain>
        <tissue evidence="5">Leaves</tissue>
    </source>
</reference>
<dbReference type="STRING" id="3818.A0A444Z3E2"/>
<evidence type="ECO:0000256" key="1">
    <source>
        <dbReference type="ARBA" id="ARBA00006443"/>
    </source>
</evidence>
<dbReference type="PANTHER" id="PTHR13091:SF0">
    <property type="entry name" value="NONSENSE-MEDIATED MRNA DECAY FACTOR SMG8"/>
    <property type="match status" value="1"/>
</dbReference>
<evidence type="ECO:0000256" key="3">
    <source>
        <dbReference type="ARBA" id="ARBA00029509"/>
    </source>
</evidence>
<evidence type="ECO:0000313" key="5">
    <source>
        <dbReference type="EMBL" id="RYR08686.1"/>
    </source>
</evidence>
<dbReference type="AlphaFoldDB" id="A0A444Z3E2"/>
<evidence type="ECO:0000313" key="6">
    <source>
        <dbReference type="Proteomes" id="UP000289738"/>
    </source>
</evidence>
<dbReference type="GO" id="GO:0000184">
    <property type="term" value="P:nuclear-transcribed mRNA catabolic process, nonsense-mediated decay"/>
    <property type="evidence" value="ECO:0007669"/>
    <property type="project" value="UniProtKB-KW"/>
</dbReference>
<dbReference type="EMBL" id="SDMP01000015">
    <property type="protein sequence ID" value="RYR08686.1"/>
    <property type="molecule type" value="Genomic_DNA"/>
</dbReference>
<dbReference type="InterPro" id="IPR019354">
    <property type="entry name" value="SMG8-like"/>
</dbReference>
<dbReference type="Proteomes" id="UP000289738">
    <property type="component" value="Chromosome B05"/>
</dbReference>
<evidence type="ECO:0000256" key="4">
    <source>
        <dbReference type="SAM" id="MobiDB-lite"/>
    </source>
</evidence>
<keyword evidence="2" id="KW-0866">Nonsense-mediated mRNA decay</keyword>
<protein>
    <recommendedName>
        <fullName evidence="3">Nonsense-mediated mRNA decay factor SMG8</fullName>
    </recommendedName>
</protein>
<comment type="similarity">
    <text evidence="1">Belongs to the SMG8 family.</text>
</comment>
<name>A0A444Z3E2_ARAHY</name>
<feature type="region of interest" description="Disordered" evidence="4">
    <location>
        <begin position="35"/>
        <end position="55"/>
    </location>
</feature>
<keyword evidence="6" id="KW-1185">Reference proteome</keyword>
<dbReference type="PANTHER" id="PTHR13091">
    <property type="entry name" value="AMPLIFIED IN BREAST CANCER 2-RELATED"/>
    <property type="match status" value="1"/>
</dbReference>
<comment type="caution">
    <text evidence="5">The sequence shown here is derived from an EMBL/GenBank/DDBJ whole genome shotgun (WGS) entry which is preliminary data.</text>
</comment>